<name>A0A3B0YDA4_9ZZZZ</name>
<keyword evidence="3" id="KW-0238">DNA-binding</keyword>
<dbReference type="Gene3D" id="1.10.10.10">
    <property type="entry name" value="Winged helix-like DNA-binding domain superfamily/Winged helix DNA-binding domain"/>
    <property type="match status" value="1"/>
</dbReference>
<comment type="similarity">
    <text evidence="1">Belongs to the LysR transcriptional regulatory family.</text>
</comment>
<dbReference type="Gene3D" id="3.40.190.290">
    <property type="match status" value="1"/>
</dbReference>
<accession>A0A3B0YDA4</accession>
<feature type="domain" description="HTH lysR-type" evidence="5">
    <location>
        <begin position="9"/>
        <end position="66"/>
    </location>
</feature>
<dbReference type="PANTHER" id="PTHR30537:SF5">
    <property type="entry name" value="HTH-TYPE TRANSCRIPTIONAL ACTIVATOR TTDR-RELATED"/>
    <property type="match status" value="1"/>
</dbReference>
<dbReference type="Pfam" id="PF03466">
    <property type="entry name" value="LysR_substrate"/>
    <property type="match status" value="1"/>
</dbReference>
<dbReference type="InterPro" id="IPR036388">
    <property type="entry name" value="WH-like_DNA-bd_sf"/>
</dbReference>
<dbReference type="InterPro" id="IPR000847">
    <property type="entry name" value="LysR_HTH_N"/>
</dbReference>
<dbReference type="SUPFAM" id="SSF53850">
    <property type="entry name" value="Periplasmic binding protein-like II"/>
    <property type="match status" value="1"/>
</dbReference>
<evidence type="ECO:0000259" key="5">
    <source>
        <dbReference type="PROSITE" id="PS50931"/>
    </source>
</evidence>
<dbReference type="FunFam" id="3.40.190.290:FF:000001">
    <property type="entry name" value="Transcriptional regulator, LysR family"/>
    <property type="match status" value="1"/>
</dbReference>
<dbReference type="EMBL" id="UOFI01000085">
    <property type="protein sequence ID" value="VAW66714.1"/>
    <property type="molecule type" value="Genomic_DNA"/>
</dbReference>
<reference evidence="6" key="1">
    <citation type="submission" date="2018-06" db="EMBL/GenBank/DDBJ databases">
        <authorList>
            <person name="Zhirakovskaya E."/>
        </authorList>
    </citation>
    <scope>NUCLEOTIDE SEQUENCE</scope>
</reference>
<dbReference type="CDD" id="cd08422">
    <property type="entry name" value="PBP2_CrgA_like"/>
    <property type="match status" value="1"/>
</dbReference>
<keyword evidence="4" id="KW-0804">Transcription</keyword>
<evidence type="ECO:0000313" key="6">
    <source>
        <dbReference type="EMBL" id="VAW66714.1"/>
    </source>
</evidence>
<dbReference type="Pfam" id="PF00126">
    <property type="entry name" value="HTH_1"/>
    <property type="match status" value="1"/>
</dbReference>
<evidence type="ECO:0000256" key="4">
    <source>
        <dbReference type="ARBA" id="ARBA00023163"/>
    </source>
</evidence>
<organism evidence="6">
    <name type="scientific">hydrothermal vent metagenome</name>
    <dbReference type="NCBI Taxonomy" id="652676"/>
    <lineage>
        <taxon>unclassified sequences</taxon>
        <taxon>metagenomes</taxon>
        <taxon>ecological metagenomes</taxon>
    </lineage>
</organism>
<protein>
    <submittedName>
        <fullName evidence="6">Transcriptional regulator, LysR family</fullName>
    </submittedName>
</protein>
<gene>
    <name evidence="6" type="ORF">MNBD_GAMMA09-2812</name>
</gene>
<dbReference type="InterPro" id="IPR036390">
    <property type="entry name" value="WH_DNA-bd_sf"/>
</dbReference>
<evidence type="ECO:0000256" key="1">
    <source>
        <dbReference type="ARBA" id="ARBA00009437"/>
    </source>
</evidence>
<dbReference type="InterPro" id="IPR005119">
    <property type="entry name" value="LysR_subst-bd"/>
</dbReference>
<keyword evidence="2" id="KW-0805">Transcription regulation</keyword>
<dbReference type="SUPFAM" id="SSF46785">
    <property type="entry name" value="Winged helix' DNA-binding domain"/>
    <property type="match status" value="1"/>
</dbReference>
<dbReference type="GO" id="GO:0003700">
    <property type="term" value="F:DNA-binding transcription factor activity"/>
    <property type="evidence" value="ECO:0007669"/>
    <property type="project" value="InterPro"/>
</dbReference>
<sequence length="300" mass="33378">MNSKIPNIHLLEGITVFVTVTNTGSFTAAAHALGHSTSYISKEMTRLEKRLGSRLLNRTTRTISLTDAGRAYYGRCSQMVLDAENAERSINQLQETPAGLLRINAPASFGSQHLLDVLARFMLRYPEVKLEIAFNDRIIDIVAEGYDAVIRVGGIKDSNLIARKFASSRAVVIASPAYLQQMGCPQRAEELAQHHCIAYSLLPNPTQWDFYKDGIRTNVNIDPRAICNSAAIEVALVLQGIGITRLPLFTCEQEVANGDLKIILDDYDEILNDVYVVYPHRQYLTAKVRAFVDYLVDAFA</sequence>
<dbReference type="GO" id="GO:0003677">
    <property type="term" value="F:DNA binding"/>
    <property type="evidence" value="ECO:0007669"/>
    <property type="project" value="UniProtKB-KW"/>
</dbReference>
<proteinExistence type="inferred from homology"/>
<dbReference type="InterPro" id="IPR058163">
    <property type="entry name" value="LysR-type_TF_proteobact-type"/>
</dbReference>
<dbReference type="FunFam" id="1.10.10.10:FF:000001">
    <property type="entry name" value="LysR family transcriptional regulator"/>
    <property type="match status" value="1"/>
</dbReference>
<evidence type="ECO:0000256" key="3">
    <source>
        <dbReference type="ARBA" id="ARBA00023125"/>
    </source>
</evidence>
<dbReference type="PROSITE" id="PS50931">
    <property type="entry name" value="HTH_LYSR"/>
    <property type="match status" value="1"/>
</dbReference>
<evidence type="ECO:0000256" key="2">
    <source>
        <dbReference type="ARBA" id="ARBA00023015"/>
    </source>
</evidence>
<dbReference type="AlphaFoldDB" id="A0A3B0YDA4"/>
<dbReference type="PANTHER" id="PTHR30537">
    <property type="entry name" value="HTH-TYPE TRANSCRIPTIONAL REGULATOR"/>
    <property type="match status" value="1"/>
</dbReference>